<dbReference type="GO" id="GO:0016746">
    <property type="term" value="F:acyltransferase activity"/>
    <property type="evidence" value="ECO:0007669"/>
    <property type="project" value="UniProtKB-KW"/>
</dbReference>
<evidence type="ECO:0000313" key="6">
    <source>
        <dbReference type="Proteomes" id="UP000076532"/>
    </source>
</evidence>
<protein>
    <submittedName>
        <fullName evidence="5">CoA-dependent acyltransferase</fullName>
    </submittedName>
</protein>
<gene>
    <name evidence="5" type="ORF">FIBSPDRAFT_1052834</name>
</gene>
<reference evidence="5 6" key="1">
    <citation type="journal article" date="2016" name="Mol. Biol. Evol.">
        <title>Comparative Genomics of Early-Diverging Mushroom-Forming Fungi Provides Insights into the Origins of Lignocellulose Decay Capabilities.</title>
        <authorList>
            <person name="Nagy L.G."/>
            <person name="Riley R."/>
            <person name="Tritt A."/>
            <person name="Adam C."/>
            <person name="Daum C."/>
            <person name="Floudas D."/>
            <person name="Sun H."/>
            <person name="Yadav J.S."/>
            <person name="Pangilinan J."/>
            <person name="Larsson K.H."/>
            <person name="Matsuura K."/>
            <person name="Barry K."/>
            <person name="Labutti K."/>
            <person name="Kuo R."/>
            <person name="Ohm R.A."/>
            <person name="Bhattacharya S.S."/>
            <person name="Shirouzu T."/>
            <person name="Yoshinaga Y."/>
            <person name="Martin F.M."/>
            <person name="Grigoriev I.V."/>
            <person name="Hibbett D.S."/>
        </authorList>
    </citation>
    <scope>NUCLEOTIDE SEQUENCE [LARGE SCALE GENOMIC DNA]</scope>
    <source>
        <strain evidence="5 6">CBS 109695</strain>
    </source>
</reference>
<dbReference type="Gene3D" id="3.30.559.70">
    <property type="entry name" value="Choline/Carnitine o-acyltransferase, domain 2"/>
    <property type="match status" value="2"/>
</dbReference>
<organism evidence="5 6">
    <name type="scientific">Athelia psychrophila</name>
    <dbReference type="NCBI Taxonomy" id="1759441"/>
    <lineage>
        <taxon>Eukaryota</taxon>
        <taxon>Fungi</taxon>
        <taxon>Dikarya</taxon>
        <taxon>Basidiomycota</taxon>
        <taxon>Agaricomycotina</taxon>
        <taxon>Agaricomycetes</taxon>
        <taxon>Agaricomycetidae</taxon>
        <taxon>Atheliales</taxon>
        <taxon>Atheliaceae</taxon>
        <taxon>Athelia</taxon>
    </lineage>
</organism>
<comment type="similarity">
    <text evidence="1">Belongs to the carnitine/choline acetyltransferase family.</text>
</comment>
<evidence type="ECO:0000259" key="4">
    <source>
        <dbReference type="Pfam" id="PF00755"/>
    </source>
</evidence>
<dbReference type="PANTHER" id="PTHR22589:SF107">
    <property type="entry name" value="CHOLINE_CARNITINE ACYLTRANSFERASE DOMAIN-CONTAINING PROTEIN"/>
    <property type="match status" value="1"/>
</dbReference>
<dbReference type="Proteomes" id="UP000076532">
    <property type="component" value="Unassembled WGS sequence"/>
</dbReference>
<proteinExistence type="inferred from homology"/>
<name>A0A165WIU0_9AGAM</name>
<evidence type="ECO:0000256" key="3">
    <source>
        <dbReference type="ARBA" id="ARBA00023315"/>
    </source>
</evidence>
<dbReference type="AlphaFoldDB" id="A0A165WIU0"/>
<dbReference type="InterPro" id="IPR042231">
    <property type="entry name" value="Cho/carn_acyl_trans_2"/>
</dbReference>
<accession>A0A165WIU0</accession>
<evidence type="ECO:0000256" key="2">
    <source>
        <dbReference type="ARBA" id="ARBA00022679"/>
    </source>
</evidence>
<dbReference type="Gene3D" id="3.30.559.10">
    <property type="entry name" value="Chloramphenicol acetyltransferase-like domain"/>
    <property type="match status" value="2"/>
</dbReference>
<dbReference type="PANTHER" id="PTHR22589">
    <property type="entry name" value="CARNITINE O-ACYLTRANSFERASE"/>
    <property type="match status" value="1"/>
</dbReference>
<keyword evidence="2" id="KW-0808">Transferase</keyword>
<dbReference type="InterPro" id="IPR000542">
    <property type="entry name" value="Carn_acyl_trans"/>
</dbReference>
<evidence type="ECO:0000313" key="5">
    <source>
        <dbReference type="EMBL" id="KZP07662.1"/>
    </source>
</evidence>
<feature type="domain" description="Choline/carnitine acyltransferase" evidence="4">
    <location>
        <begin position="163"/>
        <end position="391"/>
    </location>
</feature>
<feature type="domain" description="Choline/carnitine acyltransferase" evidence="4">
    <location>
        <begin position="26"/>
        <end position="115"/>
    </location>
</feature>
<keyword evidence="6" id="KW-1185">Reference proteome</keyword>
<dbReference type="SUPFAM" id="SSF52777">
    <property type="entry name" value="CoA-dependent acyltransferases"/>
    <property type="match status" value="2"/>
</dbReference>
<sequence length="415" mass="45906">MICIHPTLEGAYTEAFVSPKEASPPRKTLDRYLKSIELFLLEGEGRAAKMGRRIRMRPEGQGAGGSHRCKALDKSPASPHNWLDDTIWIMMAYHEWREPPPVNSNWWLTFLNDPALPAHAQAVPPTALQDNGEEALEGVNASNLDASAPESASGIGTGTAGGWERLGWVTDERIERECARVERKARARIADSDDSGLWFTDYSSGWIKDVAKLSPDAYIRMVLQLAWYKIRSEFTATYETALTRMFARGRTETIRTYTTDSRAWVLSTVQGRASKMLLHRAITTHASLTREAATGRGIDRHFLGLRLMLAQQSGSDNPVPLLNDELFQRSQAWKLSTSGLSAGHQFRGTGFGSAYPDGYGINYLAGPDVIKFGETKHASCLTSTEGFKAAIFASLREVHHLCLADSESSHIVSHL</sequence>
<dbReference type="OrthoDB" id="240216at2759"/>
<dbReference type="STRING" id="436010.A0A165WIU0"/>
<dbReference type="EMBL" id="KV417743">
    <property type="protein sequence ID" value="KZP07662.1"/>
    <property type="molecule type" value="Genomic_DNA"/>
</dbReference>
<dbReference type="InterPro" id="IPR039551">
    <property type="entry name" value="Cho/carn_acyl_trans"/>
</dbReference>
<keyword evidence="3 5" id="KW-0012">Acyltransferase</keyword>
<dbReference type="Pfam" id="PF00755">
    <property type="entry name" value="Carn_acyltransf"/>
    <property type="match status" value="2"/>
</dbReference>
<evidence type="ECO:0000256" key="1">
    <source>
        <dbReference type="ARBA" id="ARBA00005232"/>
    </source>
</evidence>
<dbReference type="InterPro" id="IPR023213">
    <property type="entry name" value="CAT-like_dom_sf"/>
</dbReference>